<reference evidence="2" key="1">
    <citation type="submission" date="2021-01" db="EMBL/GenBank/DDBJ databases">
        <authorList>
            <person name="Corre E."/>
            <person name="Pelletier E."/>
            <person name="Niang G."/>
            <person name="Scheremetjew M."/>
            <person name="Finn R."/>
            <person name="Kale V."/>
            <person name="Holt S."/>
            <person name="Cochrane G."/>
            <person name="Meng A."/>
            <person name="Brown T."/>
            <person name="Cohen L."/>
        </authorList>
    </citation>
    <scope>NUCLEOTIDE SEQUENCE</scope>
    <source>
        <strain evidence="2">CCMP1510</strain>
    </source>
</reference>
<accession>A0A7S3K1H5</accession>
<sequence>MSAHETRSSRRTPVYIPQSLLNYVIQSVGCSFKNFLYNIPTLNVSLNGQYFLGGQVDLRAVYFLFDNIEFIWQIIMKHMLIHVNNSSNDCYVSKDSNIDQNMFSLIAFHLNKLIQHTYYDVINIADTSDNTRCVVALGKVLGPYVNDYTKQIMSLMNNQHCQREETFGSLKFTLGDGHNFFQYRNTNYVERTRNDFIVKHTCFIYSNQFISVHPQLAMGILIYVCLQLPCGLHHCVEMFRQFMIPKPQNIISSPQLSTLDYQSTRSQEKKLQRRALELSYNKNKCELDQLQFDMDKLQYDMDKLQYEMEELDFEIERLEYEDATAQANRTQYESTRPSQQSQPITVATPVDSYLCCGSFLDAECCASEQSTEVGEHSWICSDYRGRSLL</sequence>
<protein>
    <submittedName>
        <fullName evidence="2">Uncharacterized protein</fullName>
    </submittedName>
</protein>
<feature type="coiled-coil region" evidence="1">
    <location>
        <begin position="287"/>
        <end position="321"/>
    </location>
</feature>
<gene>
    <name evidence="2" type="ORF">ALAG00032_LOCUS12764</name>
</gene>
<dbReference type="EMBL" id="HBIJ01019498">
    <property type="protein sequence ID" value="CAE0371982.1"/>
    <property type="molecule type" value="Transcribed_RNA"/>
</dbReference>
<organism evidence="2">
    <name type="scientific">Aureoumbra lagunensis</name>
    <dbReference type="NCBI Taxonomy" id="44058"/>
    <lineage>
        <taxon>Eukaryota</taxon>
        <taxon>Sar</taxon>
        <taxon>Stramenopiles</taxon>
        <taxon>Ochrophyta</taxon>
        <taxon>Pelagophyceae</taxon>
        <taxon>Pelagomonadales</taxon>
        <taxon>Aureoumbra</taxon>
    </lineage>
</organism>
<evidence type="ECO:0000313" key="2">
    <source>
        <dbReference type="EMBL" id="CAE0371982.1"/>
    </source>
</evidence>
<keyword evidence="1" id="KW-0175">Coiled coil</keyword>
<dbReference type="AlphaFoldDB" id="A0A7S3K1H5"/>
<name>A0A7S3K1H5_9STRA</name>
<evidence type="ECO:0000256" key="1">
    <source>
        <dbReference type="SAM" id="Coils"/>
    </source>
</evidence>
<proteinExistence type="predicted"/>